<dbReference type="OrthoDB" id="1045822at2759"/>
<dbReference type="InterPro" id="IPR006461">
    <property type="entry name" value="PLAC_motif_containing"/>
</dbReference>
<evidence type="ECO:0000313" key="1">
    <source>
        <dbReference type="EMBL" id="KAF7505593.1"/>
    </source>
</evidence>
<proteinExistence type="predicted"/>
<organism evidence="1 2">
    <name type="scientific">Endocarpon pusillum</name>
    <dbReference type="NCBI Taxonomy" id="364733"/>
    <lineage>
        <taxon>Eukaryota</taxon>
        <taxon>Fungi</taxon>
        <taxon>Dikarya</taxon>
        <taxon>Ascomycota</taxon>
        <taxon>Pezizomycotina</taxon>
        <taxon>Eurotiomycetes</taxon>
        <taxon>Chaetothyriomycetidae</taxon>
        <taxon>Verrucariales</taxon>
        <taxon>Verrucariaceae</taxon>
        <taxon>Endocarpon</taxon>
    </lineage>
</organism>
<gene>
    <name evidence="1" type="ORF">GJ744_000602</name>
</gene>
<sequence>MAEGDNWRSSFWDCWSPSSLCLKVTFLPCFVSGHIHHRLSPNVHEEYKPWNTWCMSYCFLGVCGCNFLLQYTDREELRKRNNLSGTPFQSAWRTGCFPCCDLAQSEKELDALLAERGSSGINVLRDGTETGYQRSEEMVAVSNSAVAERQAE</sequence>
<protein>
    <recommendedName>
        <fullName evidence="3">PLAC8 family protein</fullName>
    </recommendedName>
</protein>
<accession>A0A8H7AAK1</accession>
<dbReference type="Proteomes" id="UP000606974">
    <property type="component" value="Unassembled WGS sequence"/>
</dbReference>
<reference evidence="1" key="1">
    <citation type="submission" date="2020-02" db="EMBL/GenBank/DDBJ databases">
        <authorList>
            <person name="Palmer J.M."/>
        </authorList>
    </citation>
    <scope>NUCLEOTIDE SEQUENCE</scope>
    <source>
        <strain evidence="1">EPUS1.4</strain>
        <tissue evidence="1">Thallus</tissue>
    </source>
</reference>
<keyword evidence="2" id="KW-1185">Reference proteome</keyword>
<evidence type="ECO:0008006" key="3">
    <source>
        <dbReference type="Google" id="ProtNLM"/>
    </source>
</evidence>
<comment type="caution">
    <text evidence="1">The sequence shown here is derived from an EMBL/GenBank/DDBJ whole genome shotgun (WGS) entry which is preliminary data.</text>
</comment>
<dbReference type="EMBL" id="JAACFV010000105">
    <property type="protein sequence ID" value="KAF7505593.1"/>
    <property type="molecule type" value="Genomic_DNA"/>
</dbReference>
<dbReference type="NCBIfam" id="TIGR01571">
    <property type="entry name" value="A_thal_Cys_rich"/>
    <property type="match status" value="1"/>
</dbReference>
<name>A0A8H7AAK1_9EURO</name>
<dbReference type="PANTHER" id="PTHR15907">
    <property type="entry name" value="DUF614 FAMILY PROTEIN-RELATED"/>
    <property type="match status" value="1"/>
</dbReference>
<dbReference type="Pfam" id="PF04749">
    <property type="entry name" value="PLAC8"/>
    <property type="match status" value="1"/>
</dbReference>
<dbReference type="AlphaFoldDB" id="A0A8H7AAK1"/>
<evidence type="ECO:0000313" key="2">
    <source>
        <dbReference type="Proteomes" id="UP000606974"/>
    </source>
</evidence>